<dbReference type="PANTHER" id="PTHR42970">
    <property type="entry name" value="PECTATE LYASE C-RELATED"/>
    <property type="match status" value="1"/>
</dbReference>
<organism evidence="5 6">
    <name type="scientific">Sinorhizobium chiapasense</name>
    <dbReference type="NCBI Taxonomy" id="501572"/>
    <lineage>
        <taxon>Bacteria</taxon>
        <taxon>Pseudomonadati</taxon>
        <taxon>Pseudomonadota</taxon>
        <taxon>Alphaproteobacteria</taxon>
        <taxon>Hyphomicrobiales</taxon>
        <taxon>Rhizobiaceae</taxon>
        <taxon>Sinorhizobium/Ensifer group</taxon>
        <taxon>Sinorhizobium</taxon>
    </lineage>
</organism>
<geneLocation type="plasmid" evidence="5 6">
    <name>pSchITTGS70d</name>
</geneLocation>
<reference evidence="5" key="1">
    <citation type="submission" date="2023-08" db="EMBL/GenBank/DDBJ databases">
        <title>Complete genome sequence of Sinorhizobium chiapanecum ITTG S70 isolated from Acaciella angustissima nodules in Chiapas-Mexico.</title>
        <authorList>
            <person name="Rincon-Rosales R."/>
            <person name="Rogel M.A."/>
            <person name="Rincon-Medina C.I."/>
            <person name="Guerrero G."/>
            <person name="Manzano-Gomez L.A."/>
            <person name="Lopez-Lopez A."/>
            <person name="Rincon Molina F.A."/>
            <person name="Martinez-Romero E."/>
        </authorList>
    </citation>
    <scope>NUCLEOTIDE SEQUENCE</scope>
    <source>
        <strain evidence="5">ITTG S70</strain>
        <plasmid evidence="5">pSchITTGS70d</plasmid>
    </source>
</reference>
<sequence length="463" mass="50140">MSVDHFDMKCVSRFGIALAFLCAGTASADVENEKAFPTAMGFGSTAVGWRSGKIIHVTNLNDAGPGSLRACVSESDEPRVCVFDVSGTIFVDNAIFVRPNVYVAGQTAPGQGVQLRLREAQLTPLIVKNSHDVVLRFLKFRPGPSSRPATNVSGLLIENSYRVIADHVSIQFATDQNFSVHFEQGSTHDVTLQNSIVSWGLDRANHKKGRHSKGALICSGVKTGGECGRVSVIQNIFAHNRDRNPDISGTDLGPIDIASNVFYNPITQFGEFYDRYASTTIRYVNNLAVFGPATKRKEAPIVETFNLTDHAVTVEAGRNMMLDNGSDKPRPANIKLAEGQLRTVDGIADIAMPVPAERLVEYLSPRVGAGGRVGTVKDALDEQLLASVRDRTGTVINGPDQVGGWPELPELGAEPDSDQDGMPDQWEESRPGLDKTNGNDAWADRDEDGWSNIEEYLSVLAGD</sequence>
<dbReference type="RefSeq" id="WP_331375972.1">
    <property type="nucleotide sequence ID" value="NZ_CP133152.1"/>
</dbReference>
<evidence type="ECO:0000256" key="2">
    <source>
        <dbReference type="ARBA" id="ARBA00023180"/>
    </source>
</evidence>
<feature type="signal peptide" evidence="4">
    <location>
        <begin position="1"/>
        <end position="28"/>
    </location>
</feature>
<keyword evidence="5" id="KW-0614">Plasmid</keyword>
<keyword evidence="6" id="KW-1185">Reference proteome</keyword>
<gene>
    <name evidence="5" type="ORF">RB548_29670</name>
</gene>
<evidence type="ECO:0000313" key="6">
    <source>
        <dbReference type="Proteomes" id="UP001432360"/>
    </source>
</evidence>
<feature type="chain" id="PRO_5047156998" description="Pectate lyase" evidence="4">
    <location>
        <begin position="29"/>
        <end position="463"/>
    </location>
</feature>
<evidence type="ECO:0000256" key="1">
    <source>
        <dbReference type="ARBA" id="ARBA00022723"/>
    </source>
</evidence>
<dbReference type="EMBL" id="CP133152">
    <property type="protein sequence ID" value="WVT06950.1"/>
    <property type="molecule type" value="Genomic_DNA"/>
</dbReference>
<evidence type="ECO:0000256" key="4">
    <source>
        <dbReference type="SAM" id="SignalP"/>
    </source>
</evidence>
<keyword evidence="2" id="KW-0325">Glycoprotein</keyword>
<dbReference type="Proteomes" id="UP001432360">
    <property type="component" value="Plasmid pSchITTGS70d"/>
</dbReference>
<feature type="region of interest" description="Disordered" evidence="3">
    <location>
        <begin position="395"/>
        <end position="448"/>
    </location>
</feature>
<accession>A0ABZ2BHJ6</accession>
<protein>
    <recommendedName>
        <fullName evidence="7">Pectate lyase</fullName>
    </recommendedName>
</protein>
<dbReference type="InterPro" id="IPR012334">
    <property type="entry name" value="Pectin_lyas_fold"/>
</dbReference>
<dbReference type="InterPro" id="IPR011050">
    <property type="entry name" value="Pectin_lyase_fold/virulence"/>
</dbReference>
<keyword evidence="4" id="KW-0732">Signal</keyword>
<proteinExistence type="predicted"/>
<dbReference type="PANTHER" id="PTHR42970:SF1">
    <property type="entry name" value="PECTATE LYASE C-RELATED"/>
    <property type="match status" value="1"/>
</dbReference>
<evidence type="ECO:0008006" key="7">
    <source>
        <dbReference type="Google" id="ProtNLM"/>
    </source>
</evidence>
<dbReference type="SUPFAM" id="SSF51126">
    <property type="entry name" value="Pectin lyase-like"/>
    <property type="match status" value="1"/>
</dbReference>
<dbReference type="Gene3D" id="2.160.20.10">
    <property type="entry name" value="Single-stranded right-handed beta-helix, Pectin lyase-like"/>
    <property type="match status" value="1"/>
</dbReference>
<name>A0ABZ2BHJ6_9HYPH</name>
<evidence type="ECO:0000256" key="3">
    <source>
        <dbReference type="SAM" id="MobiDB-lite"/>
    </source>
</evidence>
<dbReference type="InterPro" id="IPR052063">
    <property type="entry name" value="Polysaccharide_Lyase_1"/>
</dbReference>
<keyword evidence="1" id="KW-0479">Metal-binding</keyword>
<evidence type="ECO:0000313" key="5">
    <source>
        <dbReference type="EMBL" id="WVT06950.1"/>
    </source>
</evidence>